<proteinExistence type="predicted"/>
<feature type="signal peptide" evidence="1">
    <location>
        <begin position="1"/>
        <end position="18"/>
    </location>
</feature>
<protein>
    <submittedName>
        <fullName evidence="2">Uncharacterized protein</fullName>
    </submittedName>
</protein>
<accession>A0A1G4BKP9</accession>
<keyword evidence="3" id="KW-1185">Reference proteome</keyword>
<comment type="caution">
    <text evidence="2">The sequence shown here is derived from an EMBL/GenBank/DDBJ whole genome shotgun (WGS) entry which is preliminary data.</text>
</comment>
<evidence type="ECO:0000313" key="2">
    <source>
        <dbReference type="EMBL" id="OHF01877.1"/>
    </source>
</evidence>
<reference evidence="2 3" key="1">
    <citation type="submission" date="2016-09" db="EMBL/GenBank/DDBJ databases">
        <authorList>
            <person name="Capua I."/>
            <person name="De Benedictis P."/>
            <person name="Joannis T."/>
            <person name="Lombin L.H."/>
            <person name="Cattoli G."/>
        </authorList>
    </citation>
    <scope>NUCLEOTIDE SEQUENCE [LARGE SCALE GENOMIC DNA]</scope>
    <source>
        <strain evidence="2 3">IMI 309357</strain>
    </source>
</reference>
<dbReference type="Proteomes" id="UP000176998">
    <property type="component" value="Unassembled WGS sequence"/>
</dbReference>
<dbReference type="EMBL" id="MJBS01000016">
    <property type="protein sequence ID" value="OHF01877.1"/>
    <property type="molecule type" value="Genomic_DNA"/>
</dbReference>
<dbReference type="AlphaFoldDB" id="A0A1G4BKP9"/>
<evidence type="ECO:0000256" key="1">
    <source>
        <dbReference type="SAM" id="SignalP"/>
    </source>
</evidence>
<organism evidence="2 3">
    <name type="scientific">Colletotrichum orchidophilum</name>
    <dbReference type="NCBI Taxonomy" id="1209926"/>
    <lineage>
        <taxon>Eukaryota</taxon>
        <taxon>Fungi</taxon>
        <taxon>Dikarya</taxon>
        <taxon>Ascomycota</taxon>
        <taxon>Pezizomycotina</taxon>
        <taxon>Sordariomycetes</taxon>
        <taxon>Hypocreomycetidae</taxon>
        <taxon>Glomerellales</taxon>
        <taxon>Glomerellaceae</taxon>
        <taxon>Colletotrichum</taxon>
    </lineage>
</organism>
<feature type="chain" id="PRO_5009603006" evidence="1">
    <location>
        <begin position="19"/>
        <end position="173"/>
    </location>
</feature>
<dbReference type="GeneID" id="34555915"/>
<keyword evidence="1" id="KW-0732">Signal</keyword>
<name>A0A1G4BKP9_9PEZI</name>
<evidence type="ECO:0000313" key="3">
    <source>
        <dbReference type="Proteomes" id="UP000176998"/>
    </source>
</evidence>
<gene>
    <name evidence="2" type="ORF">CORC01_02755</name>
</gene>
<dbReference type="RefSeq" id="XP_022479019.1">
    <property type="nucleotide sequence ID" value="XM_022614405.1"/>
</dbReference>
<dbReference type="OrthoDB" id="4788831at2759"/>
<sequence>MKLSTALTLLLAPLAAFAKPPKRTPDRELRLDQLPACMRYCIAETKWRLRSPIPKTTGQWCHITAPPQTPDWIDWGRTMDKCKKHQCESSIFWVDTAIWHYDQCLYRRDKEESLAFLNDYRRAYWWPNERQPIRPPHHKNWISDERIGVPQYQIDWEEEYVTKPAAPPIQEPQ</sequence>